<protein>
    <submittedName>
        <fullName evidence="2">Putative zinc-or iron-chelating domain-containing protein</fullName>
    </submittedName>
</protein>
<sequence>MKPASSRAARRRAQKGNTPGAITVADIAGRVAKAKVKGAGKPQEDRAKRILTSFLQTAQTYGMPVSEVVAEMASGKAAWRLGHAVRDEIMKAPPEAVTNAACTQGCAFCCILSGGEGGVITAFEATQLHQAASPLAGQPDGRAWHPEACPALDPETRSCRAYEARPMICRSFLSTDALACESNAAGGTEKGAGLLGSHLDYLVIHALCRQALKGITQVHSYSMAATAASAVAGDDTETGLAKARHKPSALDTACRDAVRAAQA</sequence>
<accession>A0A1R3XLS9</accession>
<proteinExistence type="predicted"/>
<dbReference type="AlphaFoldDB" id="A0A1R3XLS9"/>
<evidence type="ECO:0000313" key="2">
    <source>
        <dbReference type="EMBL" id="SIT91411.1"/>
    </source>
</evidence>
<keyword evidence="3" id="KW-1185">Reference proteome</keyword>
<dbReference type="InterPro" id="IPR005358">
    <property type="entry name" value="Puta_zinc/iron-chelating_dom"/>
</dbReference>
<dbReference type="Pfam" id="PF03692">
    <property type="entry name" value="CxxCxxCC"/>
    <property type="match status" value="1"/>
</dbReference>
<dbReference type="RefSeq" id="WP_076661010.1">
    <property type="nucleotide sequence ID" value="NZ_FTPR01000004.1"/>
</dbReference>
<dbReference type="EMBL" id="FTPR01000004">
    <property type="protein sequence ID" value="SIT91411.1"/>
    <property type="molecule type" value="Genomic_DNA"/>
</dbReference>
<organism evidence="2 3">
    <name type="scientific">Yoonia rosea</name>
    <dbReference type="NCBI Taxonomy" id="287098"/>
    <lineage>
        <taxon>Bacteria</taxon>
        <taxon>Pseudomonadati</taxon>
        <taxon>Pseudomonadota</taxon>
        <taxon>Alphaproteobacteria</taxon>
        <taxon>Rhodobacterales</taxon>
        <taxon>Paracoccaceae</taxon>
        <taxon>Yoonia</taxon>
    </lineage>
</organism>
<gene>
    <name evidence="2" type="ORF">SAMN05421665_3353</name>
</gene>
<reference evidence="3" key="1">
    <citation type="submission" date="2017-01" db="EMBL/GenBank/DDBJ databases">
        <authorList>
            <person name="Varghese N."/>
            <person name="Submissions S."/>
        </authorList>
    </citation>
    <scope>NUCLEOTIDE SEQUENCE [LARGE SCALE GENOMIC DNA]</scope>
    <source>
        <strain evidence="3">DSM 29591</strain>
    </source>
</reference>
<dbReference type="STRING" id="287098.SAMN05421665_3353"/>
<dbReference type="Proteomes" id="UP000186997">
    <property type="component" value="Unassembled WGS sequence"/>
</dbReference>
<name>A0A1R3XLS9_9RHOB</name>
<evidence type="ECO:0000313" key="3">
    <source>
        <dbReference type="Proteomes" id="UP000186997"/>
    </source>
</evidence>
<evidence type="ECO:0000256" key="1">
    <source>
        <dbReference type="SAM" id="MobiDB-lite"/>
    </source>
</evidence>
<dbReference type="OrthoDB" id="259086at2"/>
<feature type="region of interest" description="Disordered" evidence="1">
    <location>
        <begin position="1"/>
        <end position="20"/>
    </location>
</feature>